<protein>
    <submittedName>
        <fullName evidence="1">Uncharacterized protein</fullName>
    </submittedName>
</protein>
<proteinExistence type="predicted"/>
<evidence type="ECO:0000313" key="2">
    <source>
        <dbReference type="Proteomes" id="UP000790377"/>
    </source>
</evidence>
<dbReference type="EMBL" id="MU267869">
    <property type="protein sequence ID" value="KAH7907816.1"/>
    <property type="molecule type" value="Genomic_DNA"/>
</dbReference>
<reference evidence="1" key="1">
    <citation type="journal article" date="2021" name="New Phytol.">
        <title>Evolutionary innovations through gain and loss of genes in the ectomycorrhizal Boletales.</title>
        <authorList>
            <person name="Wu G."/>
            <person name="Miyauchi S."/>
            <person name="Morin E."/>
            <person name="Kuo A."/>
            <person name="Drula E."/>
            <person name="Varga T."/>
            <person name="Kohler A."/>
            <person name="Feng B."/>
            <person name="Cao Y."/>
            <person name="Lipzen A."/>
            <person name="Daum C."/>
            <person name="Hundley H."/>
            <person name="Pangilinan J."/>
            <person name="Johnson J."/>
            <person name="Barry K."/>
            <person name="LaButti K."/>
            <person name="Ng V."/>
            <person name="Ahrendt S."/>
            <person name="Min B."/>
            <person name="Choi I.G."/>
            <person name="Park H."/>
            <person name="Plett J.M."/>
            <person name="Magnuson J."/>
            <person name="Spatafora J.W."/>
            <person name="Nagy L.G."/>
            <person name="Henrissat B."/>
            <person name="Grigoriev I.V."/>
            <person name="Yang Z.L."/>
            <person name="Xu J."/>
            <person name="Martin F.M."/>
        </authorList>
    </citation>
    <scope>NUCLEOTIDE SEQUENCE</scope>
    <source>
        <strain evidence="1">ATCC 28755</strain>
    </source>
</reference>
<gene>
    <name evidence="1" type="ORF">BJ138DRAFT_438822</name>
</gene>
<sequence length="494" mass="53262">MASSSSLPSAHALGRSAPKPVTPTLLPHHFPPPPTTAPPATTSPSPPPGALRPKLLHPSKSSHSLRVPIQEVFAQQLSPIVEQDYLSPEKRPISLPSSSHAGTSPTRTSGSAPMMTPISPATITPTSAVPLSPVMVTARTTPTTPVGPSMHSQWPRARQESLSDSPRPSPVYSTFLSRPLNRSISMSSTRTHRSSASATPPVIPPLDLRPEFHGPFLPTPVSAVPRDLEDVLGSVDDGSSARPDSFMTAPMGRDSQYSARDPESHVEPEPMPRLPEVPEPAHWNGQPRPRAPSRSSSYPPAYPPTNAHEFQPNKSHNYAPSLRSLTSLPSTSSSFIDRRFAESELYLSSHREAAGAREVGKKWSLQRGKTDTACVLFWVGFVAPWCWLIGGWLVTSPSQRGSMGQGGSLLPLFTGKGVQSAETFRSHPYSGYPFVAPSVASLAPPSYRRTVQQPKTLYLKVVSPWIRRCRIAAGVSGIVIIIAFIISFVVVSRT</sequence>
<accession>A0ACB8A482</accession>
<name>A0ACB8A482_9AGAM</name>
<dbReference type="Proteomes" id="UP000790377">
    <property type="component" value="Unassembled WGS sequence"/>
</dbReference>
<comment type="caution">
    <text evidence="1">The sequence shown here is derived from an EMBL/GenBank/DDBJ whole genome shotgun (WGS) entry which is preliminary data.</text>
</comment>
<evidence type="ECO:0000313" key="1">
    <source>
        <dbReference type="EMBL" id="KAH7907816.1"/>
    </source>
</evidence>
<keyword evidence="2" id="KW-1185">Reference proteome</keyword>
<organism evidence="1 2">
    <name type="scientific">Hygrophoropsis aurantiaca</name>
    <dbReference type="NCBI Taxonomy" id="72124"/>
    <lineage>
        <taxon>Eukaryota</taxon>
        <taxon>Fungi</taxon>
        <taxon>Dikarya</taxon>
        <taxon>Basidiomycota</taxon>
        <taxon>Agaricomycotina</taxon>
        <taxon>Agaricomycetes</taxon>
        <taxon>Agaricomycetidae</taxon>
        <taxon>Boletales</taxon>
        <taxon>Coniophorineae</taxon>
        <taxon>Hygrophoropsidaceae</taxon>
        <taxon>Hygrophoropsis</taxon>
    </lineage>
</organism>